<dbReference type="GO" id="GO:0004602">
    <property type="term" value="F:glutathione peroxidase activity"/>
    <property type="evidence" value="ECO:0007669"/>
    <property type="project" value="TreeGrafter"/>
</dbReference>
<evidence type="ECO:0000313" key="2">
    <source>
        <dbReference type="Proteomes" id="UP001152795"/>
    </source>
</evidence>
<dbReference type="AlphaFoldDB" id="A0A6S7L3J9"/>
<gene>
    <name evidence="1" type="ORF">PACLA_8A009638</name>
</gene>
<dbReference type="InterPro" id="IPR051924">
    <property type="entry name" value="GST_Kappa/NadH"/>
</dbReference>
<dbReference type="OrthoDB" id="4664297at2759"/>
<dbReference type="GO" id="GO:0004364">
    <property type="term" value="F:glutathione transferase activity"/>
    <property type="evidence" value="ECO:0007669"/>
    <property type="project" value="TreeGrafter"/>
</dbReference>
<dbReference type="PANTHER" id="PTHR42943">
    <property type="entry name" value="GLUTATHIONE S-TRANSFERASE KAPPA"/>
    <property type="match status" value="1"/>
</dbReference>
<dbReference type="InterPro" id="IPR036249">
    <property type="entry name" value="Thioredoxin-like_sf"/>
</dbReference>
<protein>
    <submittedName>
        <fullName evidence="1">2-hydroxychromene-2-carboxylate isomerase</fullName>
    </submittedName>
</protein>
<feature type="non-terminal residue" evidence="1">
    <location>
        <position position="1"/>
    </location>
</feature>
<proteinExistence type="predicted"/>
<reference evidence="1" key="1">
    <citation type="submission" date="2020-04" db="EMBL/GenBank/DDBJ databases">
        <authorList>
            <person name="Alioto T."/>
            <person name="Alioto T."/>
            <person name="Gomez Garrido J."/>
        </authorList>
    </citation>
    <scope>NUCLEOTIDE SEQUENCE</scope>
    <source>
        <strain evidence="1">A484AB</strain>
    </source>
</reference>
<dbReference type="PANTHER" id="PTHR42943:SF2">
    <property type="entry name" value="GLUTATHIONE S-TRANSFERASE KAPPA 1"/>
    <property type="match status" value="1"/>
</dbReference>
<dbReference type="GO" id="GO:0006749">
    <property type="term" value="P:glutathione metabolic process"/>
    <property type="evidence" value="ECO:0007669"/>
    <property type="project" value="TreeGrafter"/>
</dbReference>
<organism evidence="1 2">
    <name type="scientific">Paramuricea clavata</name>
    <name type="common">Red gorgonian</name>
    <name type="synonym">Violescent sea-whip</name>
    <dbReference type="NCBI Taxonomy" id="317549"/>
    <lineage>
        <taxon>Eukaryota</taxon>
        <taxon>Metazoa</taxon>
        <taxon>Cnidaria</taxon>
        <taxon>Anthozoa</taxon>
        <taxon>Octocorallia</taxon>
        <taxon>Malacalcyonacea</taxon>
        <taxon>Plexauridae</taxon>
        <taxon>Paramuricea</taxon>
    </lineage>
</organism>
<comment type="caution">
    <text evidence="1">The sequence shown here is derived from an EMBL/GenBank/DDBJ whole genome shotgun (WGS) entry which is preliminary data.</text>
</comment>
<evidence type="ECO:0000313" key="1">
    <source>
        <dbReference type="EMBL" id="CAB4027039.1"/>
    </source>
</evidence>
<dbReference type="GO" id="GO:0005777">
    <property type="term" value="C:peroxisome"/>
    <property type="evidence" value="ECO:0007669"/>
    <property type="project" value="TreeGrafter"/>
</dbReference>
<dbReference type="InterPro" id="IPR001853">
    <property type="entry name" value="DSBA-like_thioredoxin_dom"/>
</dbReference>
<dbReference type="Proteomes" id="UP001152795">
    <property type="component" value="Unassembled WGS sequence"/>
</dbReference>
<dbReference type="GO" id="GO:0016853">
    <property type="term" value="F:isomerase activity"/>
    <property type="evidence" value="ECO:0007669"/>
    <property type="project" value="UniProtKB-KW"/>
</dbReference>
<dbReference type="GO" id="GO:0005739">
    <property type="term" value="C:mitochondrion"/>
    <property type="evidence" value="ECO:0007669"/>
    <property type="project" value="TreeGrafter"/>
</dbReference>
<keyword evidence="1" id="KW-0413">Isomerase</keyword>
<dbReference type="SUPFAM" id="SSF52833">
    <property type="entry name" value="Thioredoxin-like"/>
    <property type="match status" value="2"/>
</dbReference>
<dbReference type="Pfam" id="PF01323">
    <property type="entry name" value="DSBA"/>
    <property type="match status" value="2"/>
</dbReference>
<keyword evidence="2" id="KW-1185">Reference proteome</keyword>
<dbReference type="Gene3D" id="3.40.30.10">
    <property type="entry name" value="Glutaredoxin"/>
    <property type="match status" value="2"/>
</dbReference>
<dbReference type="EMBL" id="CACRXK020014565">
    <property type="protein sequence ID" value="CAB4027039.1"/>
    <property type="molecule type" value="Genomic_DNA"/>
</dbReference>
<accession>A0A6S7L3J9</accession>
<name>A0A6S7L3J9_PARCT</name>
<sequence>MKEITFYYDIVCPFAYVASRLVERLAERNAASIRWAPVLLGGLYKENQSQSPMQTSCDAKKKIISEDFTRTFHRYNVTINFPASHPMNSLSAMRLLAATPDSNTSNIRRELSHALFSSYWIENKDLTSSDVLQDISKTVGWNVNVEEVIQVKGKTLLKDNTKEALDYGAFGVPSFVVNGKLFWGVDNMHLVEKELGNVDAALLRLVRPPTYPQSATLTIYHDLASPWSFIGSTQIEHLVHSLKPVNVKVESVPIVVGSLFKQIGTPVVPMRVLSPAKLAYLSRNLQDWCDYHGIKGFRFPSHFPLRTVLPMRVLLANDKADDRLQAILYKAAWIDDKDVGDKE</sequence>